<feature type="region of interest" description="Disordered" evidence="7">
    <location>
        <begin position="49"/>
        <end position="74"/>
    </location>
</feature>
<comment type="caution">
    <text evidence="8">The sequence shown here is derived from an EMBL/GenBank/DDBJ whole genome shotgun (WGS) entry which is preliminary data.</text>
</comment>
<feature type="compositionally biased region" description="Basic and acidic residues" evidence="7">
    <location>
        <begin position="57"/>
        <end position="71"/>
    </location>
</feature>
<dbReference type="GO" id="GO:0043527">
    <property type="term" value="C:tRNA methyltransferase complex"/>
    <property type="evidence" value="ECO:0007669"/>
    <property type="project" value="TreeGrafter"/>
</dbReference>
<name>A0AAV0T6G2_HYABA</name>
<reference evidence="8" key="1">
    <citation type="submission" date="2022-12" db="EMBL/GenBank/DDBJ databases">
        <authorList>
            <person name="Webb A."/>
        </authorList>
    </citation>
    <scope>NUCLEOTIDE SEQUENCE</scope>
    <source>
        <strain evidence="8">Hp1</strain>
    </source>
</reference>
<evidence type="ECO:0000256" key="5">
    <source>
        <dbReference type="ARBA" id="ARBA00023242"/>
    </source>
</evidence>
<proteinExistence type="predicted"/>
<dbReference type="SMART" id="SM00320">
    <property type="entry name" value="WD40"/>
    <property type="match status" value="2"/>
</dbReference>
<dbReference type="PANTHER" id="PTHR16288">
    <property type="entry name" value="WD40 REPEAT PROTEIN 4"/>
    <property type="match status" value="1"/>
</dbReference>
<accession>A0AAV0T6G2</accession>
<feature type="repeat" description="WD" evidence="6">
    <location>
        <begin position="219"/>
        <end position="261"/>
    </location>
</feature>
<evidence type="ECO:0000313" key="9">
    <source>
        <dbReference type="Proteomes" id="UP001162031"/>
    </source>
</evidence>
<protein>
    <recommendedName>
        <fullName evidence="10">WD repeat-containing protein 4 homolog</fullName>
    </recommendedName>
</protein>
<organism evidence="8 9">
    <name type="scientific">Hyaloperonospora brassicae</name>
    <name type="common">Brassica downy mildew</name>
    <name type="synonym">Peronospora brassicae</name>
    <dbReference type="NCBI Taxonomy" id="162125"/>
    <lineage>
        <taxon>Eukaryota</taxon>
        <taxon>Sar</taxon>
        <taxon>Stramenopiles</taxon>
        <taxon>Oomycota</taxon>
        <taxon>Peronosporomycetes</taxon>
        <taxon>Peronosporales</taxon>
        <taxon>Peronosporaceae</taxon>
        <taxon>Hyaloperonospora</taxon>
    </lineage>
</organism>
<dbReference type="InterPro" id="IPR036322">
    <property type="entry name" value="WD40_repeat_dom_sf"/>
</dbReference>
<dbReference type="InterPro" id="IPR019775">
    <property type="entry name" value="WD40_repeat_CS"/>
</dbReference>
<dbReference type="Pfam" id="PF00400">
    <property type="entry name" value="WD40"/>
    <property type="match status" value="2"/>
</dbReference>
<keyword evidence="9" id="KW-1185">Reference proteome</keyword>
<evidence type="ECO:0000256" key="4">
    <source>
        <dbReference type="ARBA" id="ARBA00022737"/>
    </source>
</evidence>
<dbReference type="PROSITE" id="PS50082">
    <property type="entry name" value="WD_REPEATS_2"/>
    <property type="match status" value="1"/>
</dbReference>
<dbReference type="InterPro" id="IPR015943">
    <property type="entry name" value="WD40/YVTN_repeat-like_dom_sf"/>
</dbReference>
<keyword evidence="2 6" id="KW-0853">WD repeat</keyword>
<dbReference type="EMBL" id="CANTFL010000089">
    <property type="protein sequence ID" value="CAI5712996.1"/>
    <property type="molecule type" value="Genomic_DNA"/>
</dbReference>
<evidence type="ECO:0008006" key="10">
    <source>
        <dbReference type="Google" id="ProtNLM"/>
    </source>
</evidence>
<keyword evidence="4" id="KW-0677">Repeat</keyword>
<dbReference type="PROSITE" id="PS00678">
    <property type="entry name" value="WD_REPEATS_1"/>
    <property type="match status" value="1"/>
</dbReference>
<dbReference type="AlphaFoldDB" id="A0AAV0T6G2"/>
<dbReference type="GO" id="GO:0005634">
    <property type="term" value="C:nucleus"/>
    <property type="evidence" value="ECO:0007669"/>
    <property type="project" value="UniProtKB-SubCell"/>
</dbReference>
<evidence type="ECO:0000313" key="8">
    <source>
        <dbReference type="EMBL" id="CAI5712996.1"/>
    </source>
</evidence>
<dbReference type="Gene3D" id="2.130.10.10">
    <property type="entry name" value="YVTN repeat-like/Quinoprotein amine dehydrogenase"/>
    <property type="match status" value="1"/>
</dbReference>
<gene>
    <name evidence="8" type="ORF">HBR001_LOCUS958</name>
</gene>
<evidence type="ECO:0000256" key="6">
    <source>
        <dbReference type="PROSITE-ProRule" id="PRU00221"/>
    </source>
</evidence>
<dbReference type="GO" id="GO:0005829">
    <property type="term" value="C:cytosol"/>
    <property type="evidence" value="ECO:0007669"/>
    <property type="project" value="TreeGrafter"/>
</dbReference>
<comment type="subcellular location">
    <subcellularLocation>
        <location evidence="1">Nucleus</location>
    </subcellularLocation>
</comment>
<evidence type="ECO:0000256" key="2">
    <source>
        <dbReference type="ARBA" id="ARBA00022574"/>
    </source>
</evidence>
<keyword evidence="3" id="KW-0819">tRNA processing</keyword>
<evidence type="ECO:0000256" key="1">
    <source>
        <dbReference type="ARBA" id="ARBA00004123"/>
    </source>
</evidence>
<sequence length="432" mass="47643">MVQSRVFTAAAHDVVVTVRDKTVFALPVSTATASGRALQFTVLQSESGADEASEAARTNEHDNDENKDKKTAPSLNIRSEGRITAMELFRPLGSDRFALLLLVNERRLLHYELNLPSETLVLKASRLVPRSATCMTVGHLKLDNQETKYIVVLGQKTGEAVGVPFPDLDRDLRTLLGHTTSMITDVATNHDSSLLLTADRDEKMRVSRFPNAAIIESYCLGHKASLTKVACSIVTPELVVSASMDNTLKLWNMKTGTLLASETLLLGVEVSHEPLDEGADADDDGRKAANSLLKVSLAISPKTNIVAVLVNCQHARFFEIVSQTLQEVVIPIEDLQLLLMNEPCELLYLENDMLVVSYKKDPFVQLFSISLQEKKLEPVEPATDVFKDLRNAAAAINLNDDDEENTFDVLENGMIKKKARTSEWNTRASAQK</sequence>
<dbReference type="InterPro" id="IPR001680">
    <property type="entry name" value="WD40_rpt"/>
</dbReference>
<dbReference type="GO" id="GO:0006400">
    <property type="term" value="P:tRNA modification"/>
    <property type="evidence" value="ECO:0007669"/>
    <property type="project" value="TreeGrafter"/>
</dbReference>
<dbReference type="GO" id="GO:0036265">
    <property type="term" value="P:RNA (guanine-N7)-methylation"/>
    <property type="evidence" value="ECO:0007669"/>
    <property type="project" value="InterPro"/>
</dbReference>
<keyword evidence="5" id="KW-0539">Nucleus</keyword>
<dbReference type="Proteomes" id="UP001162031">
    <property type="component" value="Unassembled WGS sequence"/>
</dbReference>
<dbReference type="PANTHER" id="PTHR16288:SF0">
    <property type="entry name" value="TRNA (GUANINE-N(7)-)-METHYLTRANSFERASE NON-CATALYTIC SUBUNIT WDR4"/>
    <property type="match status" value="1"/>
</dbReference>
<evidence type="ECO:0000256" key="7">
    <source>
        <dbReference type="SAM" id="MobiDB-lite"/>
    </source>
</evidence>
<evidence type="ECO:0000256" key="3">
    <source>
        <dbReference type="ARBA" id="ARBA00022694"/>
    </source>
</evidence>
<dbReference type="InterPro" id="IPR028884">
    <property type="entry name" value="Trm82"/>
</dbReference>
<dbReference type="SUPFAM" id="SSF50978">
    <property type="entry name" value="WD40 repeat-like"/>
    <property type="match status" value="1"/>
</dbReference>